<proteinExistence type="predicted"/>
<dbReference type="EMBL" id="FOET01000012">
    <property type="protein sequence ID" value="SEQ65575.1"/>
    <property type="molecule type" value="Genomic_DNA"/>
</dbReference>
<dbReference type="Proteomes" id="UP000199055">
    <property type="component" value="Unassembled WGS sequence"/>
</dbReference>
<dbReference type="RefSeq" id="WP_093661479.1">
    <property type="nucleotide sequence ID" value="NZ_FOET01000012.1"/>
</dbReference>
<organism evidence="2 3">
    <name type="scientific">Streptomyces radiopugnans</name>
    <dbReference type="NCBI Taxonomy" id="403935"/>
    <lineage>
        <taxon>Bacteria</taxon>
        <taxon>Bacillati</taxon>
        <taxon>Actinomycetota</taxon>
        <taxon>Actinomycetes</taxon>
        <taxon>Kitasatosporales</taxon>
        <taxon>Streptomycetaceae</taxon>
        <taxon>Streptomyces</taxon>
    </lineage>
</organism>
<keyword evidence="3" id="KW-1185">Reference proteome</keyword>
<accession>A0A1H9HTF7</accession>
<name>A0A1H9HTF7_9ACTN</name>
<evidence type="ECO:0000313" key="2">
    <source>
        <dbReference type="EMBL" id="SEQ65575.1"/>
    </source>
</evidence>
<reference evidence="2 3" key="1">
    <citation type="submission" date="2016-10" db="EMBL/GenBank/DDBJ databases">
        <authorList>
            <person name="de Groot N.N."/>
        </authorList>
    </citation>
    <scope>NUCLEOTIDE SEQUENCE [LARGE SCALE GENOMIC DNA]</scope>
    <source>
        <strain evidence="2 3">CGMCC 4.3519</strain>
    </source>
</reference>
<evidence type="ECO:0000313" key="3">
    <source>
        <dbReference type="Proteomes" id="UP000199055"/>
    </source>
</evidence>
<dbReference type="AlphaFoldDB" id="A0A1H9HTF7"/>
<evidence type="ECO:0000256" key="1">
    <source>
        <dbReference type="SAM" id="MobiDB-lite"/>
    </source>
</evidence>
<protein>
    <submittedName>
        <fullName evidence="2">Uncharacterized protein</fullName>
    </submittedName>
</protein>
<feature type="region of interest" description="Disordered" evidence="1">
    <location>
        <begin position="84"/>
        <end position="124"/>
    </location>
</feature>
<sequence length="241" mass="25304">MDPLHELLREEAGSYRPDRARMYARVSRAVSAGPDGGPGRFRARVRGMSRPRVALVAVASTAALLAGAHTLTSLVREDGPAREVATAPLPAPPDPDAAQSSPAGRVPDAPSSGPLRSEGAVDPHSNAYWAQSNVTLTTREPLTSLVLEVRIAQTGGVRHTGSWRTLPEADFTVTARETGGALVYRWTLKEGRTVPAGRHVFAAQYDHAAGAREAAGDGYTATAAAADGEYTVRGSFRSPSG</sequence>
<gene>
    <name evidence="2" type="ORF">SAMN05216481_11214</name>
</gene>
<dbReference type="STRING" id="403935.SAMN05216481_11214"/>